<dbReference type="PANTHER" id="PTHR32114:SF2">
    <property type="entry name" value="ABC TRANSPORTER ABCH.3"/>
    <property type="match status" value="1"/>
</dbReference>
<sequence length="649" mass="73511">MMSTTGAGTDETTVTDATRITVTNIGGIGTCSLTIRKGETLLTGRNATNRTSLLQAINGVLGGTAATLKSDTAEGEVVLKLDDTTYTRRFERTDTGIEVSGDPYETDSDLVDPFVSLLQNNPARLAVERGDDLRDIIMRPVDTETIERRIRTLQTEREEIADELETVEAQSKRLPTLEERRQTLETELEAIDERIDAAREAAAEFEANAEMAEEAEALVDRLDDRRQDVSEVEDELELVEAELDALRDRPAELRAEREEVPEHTQADLERVQDEVRTLRSRKRDLENTIADLSSIVDFNETVLSDSGSDGPASTTDTADPVAELAPSDEQEITCWTCGSTAKRGTIEEQLDNLRGVVSEKQTELGDLTDRIDELTAEEDAVREAIDTRDRLTRELENVEAKLESKRARRETLEERISELRETITELEQEVAITEDLRNNDLLETYEEISDLQYERGQKQEQLETVTDEIEEIESLPDKSRLRDRLDEIRRELREERGRVDDLESQSVSQFNEHMAEVLELLDYRNISRVWIERKGERRNDRNEGSTFDLHIVRESETGTVYEDSVDNLSESEREVIGLVVGLAGYLVHEVYEEVPFMLLDSLEAIDSERIAELIEYFADYVPYLVVALLPEDASGIADEYQEIPATELD</sequence>
<dbReference type="Pfam" id="PF13476">
    <property type="entry name" value="AAA_23"/>
    <property type="match status" value="1"/>
</dbReference>
<keyword evidence="1 3" id="KW-0175">Coiled coil</keyword>
<dbReference type="RefSeq" id="WP_277521757.1">
    <property type="nucleotide sequence ID" value="NZ_JAMQOT010000003.1"/>
</dbReference>
<keyword evidence="6" id="KW-1185">Reference proteome</keyword>
<evidence type="ECO:0000256" key="3">
    <source>
        <dbReference type="SAM" id="Coils"/>
    </source>
</evidence>
<protein>
    <submittedName>
        <fullName evidence="5">AAA family ATPase</fullName>
    </submittedName>
</protein>
<dbReference type="EMBL" id="JAMQOT010000003">
    <property type="protein sequence ID" value="MDF9746225.1"/>
    <property type="molecule type" value="Genomic_DNA"/>
</dbReference>
<name>A0A9Q4L5B4_9EURY</name>
<organism evidence="5 6">
    <name type="scientific">Natrinema salsiterrestre</name>
    <dbReference type="NCBI Taxonomy" id="2950540"/>
    <lineage>
        <taxon>Archaea</taxon>
        <taxon>Methanobacteriati</taxon>
        <taxon>Methanobacteriota</taxon>
        <taxon>Stenosarchaea group</taxon>
        <taxon>Halobacteria</taxon>
        <taxon>Halobacteriales</taxon>
        <taxon>Natrialbaceae</taxon>
        <taxon>Natrinema</taxon>
    </lineage>
</organism>
<feature type="domain" description="Rad50/SbcC-type AAA" evidence="4">
    <location>
        <begin position="19"/>
        <end position="237"/>
    </location>
</feature>
<dbReference type="InterPro" id="IPR027267">
    <property type="entry name" value="AH/BAR_dom_sf"/>
</dbReference>
<dbReference type="Gene3D" id="1.20.1270.60">
    <property type="entry name" value="Arfaptin homology (AH) domain/BAR domain"/>
    <property type="match status" value="1"/>
</dbReference>
<dbReference type="Gene3D" id="3.40.50.300">
    <property type="entry name" value="P-loop containing nucleotide triphosphate hydrolases"/>
    <property type="match status" value="1"/>
</dbReference>
<evidence type="ECO:0000313" key="6">
    <source>
        <dbReference type="Proteomes" id="UP001154061"/>
    </source>
</evidence>
<comment type="caution">
    <text evidence="5">The sequence shown here is derived from an EMBL/GenBank/DDBJ whole genome shotgun (WGS) entry which is preliminary data.</text>
</comment>
<dbReference type="GO" id="GO:0006302">
    <property type="term" value="P:double-strand break repair"/>
    <property type="evidence" value="ECO:0007669"/>
    <property type="project" value="InterPro"/>
</dbReference>
<evidence type="ECO:0000259" key="4">
    <source>
        <dbReference type="Pfam" id="PF13476"/>
    </source>
</evidence>
<dbReference type="NCBIfam" id="NF045487">
    <property type="entry name" value="ASRP"/>
    <property type="match status" value="1"/>
</dbReference>
<evidence type="ECO:0000256" key="2">
    <source>
        <dbReference type="ARBA" id="ARBA00049666"/>
    </source>
</evidence>
<accession>A0A9Q4L5B4</accession>
<dbReference type="SUPFAM" id="SSF52540">
    <property type="entry name" value="P-loop containing nucleoside triphosphate hydrolases"/>
    <property type="match status" value="2"/>
</dbReference>
<dbReference type="AlphaFoldDB" id="A0A9Q4L5B4"/>
<dbReference type="InterPro" id="IPR038729">
    <property type="entry name" value="Rad50/SbcC_AAA"/>
</dbReference>
<reference evidence="5" key="1">
    <citation type="submission" date="2022-06" db="EMBL/GenBank/DDBJ databases">
        <title>Natrinema sp. a new haloarchaeum isolate from saline soil.</title>
        <authorList>
            <person name="Strakova D."/>
            <person name="Galisteo C."/>
            <person name="Sanchez-Porro C."/>
            <person name="Ventosa A."/>
        </authorList>
    </citation>
    <scope>NUCLEOTIDE SEQUENCE</scope>
    <source>
        <strain evidence="5">S1CR25-10</strain>
    </source>
</reference>
<evidence type="ECO:0000256" key="1">
    <source>
        <dbReference type="ARBA" id="ARBA00023054"/>
    </source>
</evidence>
<comment type="similarity">
    <text evidence="2">Belongs to the Sph1/Sph2 family.</text>
</comment>
<dbReference type="PANTHER" id="PTHR32114">
    <property type="entry name" value="ABC TRANSPORTER ABCH.3"/>
    <property type="match status" value="1"/>
</dbReference>
<evidence type="ECO:0000313" key="5">
    <source>
        <dbReference type="EMBL" id="MDF9746225.1"/>
    </source>
</evidence>
<proteinExistence type="inferred from homology"/>
<feature type="coiled-coil region" evidence="3">
    <location>
        <begin position="143"/>
        <end position="295"/>
    </location>
</feature>
<dbReference type="InterPro" id="IPR027417">
    <property type="entry name" value="P-loop_NTPase"/>
</dbReference>
<feature type="coiled-coil region" evidence="3">
    <location>
        <begin position="357"/>
        <end position="505"/>
    </location>
</feature>
<dbReference type="Proteomes" id="UP001154061">
    <property type="component" value="Unassembled WGS sequence"/>
</dbReference>
<gene>
    <name evidence="5" type="ORF">NDI89_11585</name>
</gene>
<dbReference type="GO" id="GO:0016887">
    <property type="term" value="F:ATP hydrolysis activity"/>
    <property type="evidence" value="ECO:0007669"/>
    <property type="project" value="InterPro"/>
</dbReference>